<protein>
    <recommendedName>
        <fullName evidence="2">Retrovirus-related Pol polyprotein from transposon TNT 1-94</fullName>
    </recommendedName>
</protein>
<sequence>MKTYLEALDLWEVVEENYDVLSLSDNPTMNQIRIHKEKKTKKEKSCLFAGVSQTIFTRIMALKSANAIWDYQEMQMLNLMREFELQKMKESETVKDYTDKSLGIANKIRLLGGDFANSRIVEIFLVTVPKRYEASIVSLENTKDLSKITLAEVVHALQAQEQRRLMREDR</sequence>
<dbReference type="AlphaFoldDB" id="A0A0B2SSM5"/>
<feature type="non-terminal residue" evidence="1">
    <location>
        <position position="170"/>
    </location>
</feature>
<dbReference type="PANTHER" id="PTHR35317:SF11">
    <property type="entry name" value="CCHC-TYPE DOMAIN-CONTAINING PROTEIN"/>
    <property type="match status" value="1"/>
</dbReference>
<organism evidence="1">
    <name type="scientific">Glycine soja</name>
    <name type="common">Wild soybean</name>
    <dbReference type="NCBI Taxonomy" id="3848"/>
    <lineage>
        <taxon>Eukaryota</taxon>
        <taxon>Viridiplantae</taxon>
        <taxon>Streptophyta</taxon>
        <taxon>Embryophyta</taxon>
        <taxon>Tracheophyta</taxon>
        <taxon>Spermatophyta</taxon>
        <taxon>Magnoliopsida</taxon>
        <taxon>eudicotyledons</taxon>
        <taxon>Gunneridae</taxon>
        <taxon>Pentapetalae</taxon>
        <taxon>rosids</taxon>
        <taxon>fabids</taxon>
        <taxon>Fabales</taxon>
        <taxon>Fabaceae</taxon>
        <taxon>Papilionoideae</taxon>
        <taxon>50 kb inversion clade</taxon>
        <taxon>NPAAA clade</taxon>
        <taxon>indigoferoid/millettioid clade</taxon>
        <taxon>Phaseoleae</taxon>
        <taxon>Glycine</taxon>
        <taxon>Glycine subgen. Soja</taxon>
    </lineage>
</organism>
<accession>A0A0B2SSM5</accession>
<gene>
    <name evidence="1" type="ORF">glysoja_050006</name>
</gene>
<dbReference type="Pfam" id="PF14223">
    <property type="entry name" value="Retrotran_gag_2"/>
    <property type="match status" value="1"/>
</dbReference>
<proteinExistence type="predicted"/>
<evidence type="ECO:0000313" key="1">
    <source>
        <dbReference type="EMBL" id="KHN47875.1"/>
    </source>
</evidence>
<dbReference type="PANTHER" id="PTHR35317">
    <property type="entry name" value="OS04G0629600 PROTEIN"/>
    <property type="match status" value="1"/>
</dbReference>
<reference evidence="1" key="1">
    <citation type="submission" date="2014-07" db="EMBL/GenBank/DDBJ databases">
        <title>Identification of a novel salt tolerance gene in wild soybean by whole-genome sequencing.</title>
        <authorList>
            <person name="Lam H.-M."/>
            <person name="Qi X."/>
            <person name="Li M.-W."/>
            <person name="Liu X."/>
            <person name="Xie M."/>
            <person name="Ni M."/>
            <person name="Xu X."/>
        </authorList>
    </citation>
    <scope>NUCLEOTIDE SEQUENCE [LARGE SCALE GENOMIC DNA]</scope>
    <source>
        <tissue evidence="1">Root</tissue>
    </source>
</reference>
<dbReference type="Proteomes" id="UP000053555">
    <property type="component" value="Unassembled WGS sequence"/>
</dbReference>
<name>A0A0B2SSM5_GLYSO</name>
<dbReference type="EMBL" id="KN640230">
    <property type="protein sequence ID" value="KHN47875.1"/>
    <property type="molecule type" value="Genomic_DNA"/>
</dbReference>
<evidence type="ECO:0008006" key="2">
    <source>
        <dbReference type="Google" id="ProtNLM"/>
    </source>
</evidence>